<dbReference type="Proteomes" id="UP001501474">
    <property type="component" value="Unassembled WGS sequence"/>
</dbReference>
<dbReference type="EMBL" id="BAAART010000050">
    <property type="protein sequence ID" value="GAA2228657.1"/>
    <property type="molecule type" value="Genomic_DNA"/>
</dbReference>
<gene>
    <name evidence="1" type="ORF">GCM10010104_21780</name>
</gene>
<proteinExistence type="predicted"/>
<accession>A0ABP5Q8U6</accession>
<evidence type="ECO:0000313" key="2">
    <source>
        <dbReference type="Proteomes" id="UP001501474"/>
    </source>
</evidence>
<comment type="caution">
    <text evidence="1">The sequence shown here is derived from an EMBL/GenBank/DDBJ whole genome shotgun (WGS) entry which is preliminary data.</text>
</comment>
<reference evidence="2" key="1">
    <citation type="journal article" date="2019" name="Int. J. Syst. Evol. Microbiol.">
        <title>The Global Catalogue of Microorganisms (GCM) 10K type strain sequencing project: providing services to taxonomists for standard genome sequencing and annotation.</title>
        <authorList>
            <consortium name="The Broad Institute Genomics Platform"/>
            <consortium name="The Broad Institute Genome Sequencing Center for Infectious Disease"/>
            <person name="Wu L."/>
            <person name="Ma J."/>
        </authorList>
    </citation>
    <scope>NUCLEOTIDE SEQUENCE [LARGE SCALE GENOMIC DNA]</scope>
    <source>
        <strain evidence="2">JCM 3053</strain>
    </source>
</reference>
<protein>
    <recommendedName>
        <fullName evidence="3">Recombination endonuclease VII</fullName>
    </recommendedName>
</protein>
<keyword evidence="2" id="KW-1185">Reference proteome</keyword>
<evidence type="ECO:0000313" key="1">
    <source>
        <dbReference type="EMBL" id="GAA2228657.1"/>
    </source>
</evidence>
<sequence length="190" mass="21041">MTRNRRRKQDIRAAAADSGARYTQARQHTLAAPGMSIGAYQGDIHICSACAQPAYRSSQGASHFAEQDRGVFCPAYPAAVGLLRMDWKHSFALDSVRQEYPLPFSPTGSACDGGHWRGRFRDFTGEVVVCGSCGQPACDGEYGWEHFTDQWDGVFCDWFPLAGRPVRAAWNPRSLAEWKAGYRCSYPHGS</sequence>
<evidence type="ECO:0008006" key="3">
    <source>
        <dbReference type="Google" id="ProtNLM"/>
    </source>
</evidence>
<name>A0ABP5Q8U6_9ACTN</name>
<dbReference type="RefSeq" id="WP_234848687.1">
    <property type="nucleotide sequence ID" value="NZ_BAAART010000050.1"/>
</dbReference>
<organism evidence="1 2">
    <name type="scientific">Streptomyces indiaensis</name>
    <dbReference type="NCBI Taxonomy" id="284033"/>
    <lineage>
        <taxon>Bacteria</taxon>
        <taxon>Bacillati</taxon>
        <taxon>Actinomycetota</taxon>
        <taxon>Actinomycetes</taxon>
        <taxon>Kitasatosporales</taxon>
        <taxon>Streptomycetaceae</taxon>
        <taxon>Streptomyces</taxon>
    </lineage>
</organism>